<dbReference type="PROSITE" id="PS00674">
    <property type="entry name" value="AAA"/>
    <property type="match status" value="1"/>
</dbReference>
<evidence type="ECO:0000313" key="10">
    <source>
        <dbReference type="Proteomes" id="UP000822688"/>
    </source>
</evidence>
<keyword evidence="5" id="KW-0067">ATP-binding</keyword>
<keyword evidence="7" id="KW-0732">Signal</keyword>
<dbReference type="Gene3D" id="6.10.280.40">
    <property type="match status" value="1"/>
</dbReference>
<reference evidence="9" key="1">
    <citation type="submission" date="2020-06" db="EMBL/GenBank/DDBJ databases">
        <title>WGS assembly of Ceratodon purpureus strain R40.</title>
        <authorList>
            <person name="Carey S.B."/>
            <person name="Jenkins J."/>
            <person name="Shu S."/>
            <person name="Lovell J.T."/>
            <person name="Sreedasyam A."/>
            <person name="Maumus F."/>
            <person name="Tiley G.P."/>
            <person name="Fernandez-Pozo N."/>
            <person name="Barry K."/>
            <person name="Chen C."/>
            <person name="Wang M."/>
            <person name="Lipzen A."/>
            <person name="Daum C."/>
            <person name="Saski C.A."/>
            <person name="Payton A.C."/>
            <person name="Mcbreen J.C."/>
            <person name="Conrad R.E."/>
            <person name="Kollar L.M."/>
            <person name="Olsson S."/>
            <person name="Huttunen S."/>
            <person name="Landis J.B."/>
            <person name="Wickett N.J."/>
            <person name="Johnson M.G."/>
            <person name="Rensing S.A."/>
            <person name="Grimwood J."/>
            <person name="Schmutz J."/>
            <person name="Mcdaniel S.F."/>
        </authorList>
    </citation>
    <scope>NUCLEOTIDE SEQUENCE</scope>
    <source>
        <strain evidence="9">R40</strain>
    </source>
</reference>
<feature type="region of interest" description="Disordered" evidence="6">
    <location>
        <begin position="301"/>
        <end position="324"/>
    </location>
</feature>
<dbReference type="InterPro" id="IPR003959">
    <property type="entry name" value="ATPase_AAA_core"/>
</dbReference>
<evidence type="ECO:0000256" key="6">
    <source>
        <dbReference type="SAM" id="MobiDB-lite"/>
    </source>
</evidence>
<comment type="cofactor">
    <cofactor evidence="1">
        <name>Mg(2+)</name>
        <dbReference type="ChEBI" id="CHEBI:18420"/>
    </cofactor>
</comment>
<evidence type="ECO:0000256" key="5">
    <source>
        <dbReference type="RuleBase" id="RU003651"/>
    </source>
</evidence>
<feature type="domain" description="AAA+ ATPase" evidence="8">
    <location>
        <begin position="228"/>
        <end position="380"/>
    </location>
</feature>
<evidence type="ECO:0000256" key="3">
    <source>
        <dbReference type="ARBA" id="ARBA00022842"/>
    </source>
</evidence>
<organism evidence="9 10">
    <name type="scientific">Ceratodon purpureus</name>
    <name type="common">Fire moss</name>
    <name type="synonym">Dicranum purpureum</name>
    <dbReference type="NCBI Taxonomy" id="3225"/>
    <lineage>
        <taxon>Eukaryota</taxon>
        <taxon>Viridiplantae</taxon>
        <taxon>Streptophyta</taxon>
        <taxon>Embryophyta</taxon>
        <taxon>Bryophyta</taxon>
        <taxon>Bryophytina</taxon>
        <taxon>Bryopsida</taxon>
        <taxon>Dicranidae</taxon>
        <taxon>Pseudoditrichales</taxon>
        <taxon>Ditrichaceae</taxon>
        <taxon>Ceratodon</taxon>
    </lineage>
</organism>
<keyword evidence="5" id="KW-0547">Nucleotide-binding</keyword>
<dbReference type="EMBL" id="CM026421">
    <property type="protein sequence ID" value="KAG0592902.1"/>
    <property type="molecule type" value="Genomic_DNA"/>
</dbReference>
<keyword evidence="10" id="KW-1185">Reference proteome</keyword>
<evidence type="ECO:0000313" key="9">
    <source>
        <dbReference type="EMBL" id="KAG0592902.1"/>
    </source>
</evidence>
<name>A0A8T0JCZ1_CERPU</name>
<evidence type="ECO:0000256" key="4">
    <source>
        <dbReference type="ARBA" id="ARBA00049360"/>
    </source>
</evidence>
<dbReference type="InterPro" id="IPR003960">
    <property type="entry name" value="ATPase_AAA_CS"/>
</dbReference>
<dbReference type="AlphaFoldDB" id="A0A8T0JCZ1"/>
<dbReference type="Pfam" id="PF00004">
    <property type="entry name" value="AAA"/>
    <property type="match status" value="1"/>
</dbReference>
<dbReference type="GO" id="GO:0005524">
    <property type="term" value="F:ATP binding"/>
    <property type="evidence" value="ECO:0007669"/>
    <property type="project" value="UniProtKB-KW"/>
</dbReference>
<evidence type="ECO:0000256" key="1">
    <source>
        <dbReference type="ARBA" id="ARBA00001946"/>
    </source>
</evidence>
<sequence>MKMELSFLWTFLGCLAMVRGLLPVEFAEALNRALRMLSSYFVPYVVFEIPEFEGTSINELYKNVQLHLTARDLCRSARKTVLCRVKNSNNTTSTLAGGEGVMETFEGAKIWWTHTVHGVKGSDGSNQDQRSYSMKVHRHDRDKIIPAYLDVIRENAYNFQHKNREMLLYSNNRSTFSMGRHLWQAVHFKHPATFDTLAMEPSQLQSIKADLDAFVAGKDYFQRVGRPWKRGYLLYGPAGSGKSSMIAAIANYLKWDVYDLELTQVRSNSELKQLLIQTTNKSVIVIEDIDCSVCLSHPRSRRSASTYTDPASSESPEQGRIEGDGGRITLSGLLNFTDGLWSCCGNERILIFTTNHIEKLDDALLRPGRMDLHIHMSYCTYAAFKTLVLNYLMLESHYLFPKVEKLLRSGVKVTPAQVSEVLIQSRDSSSEAMEKVVAFLEHRLFSSGKIHPETHA</sequence>
<accession>A0A8T0JCZ1</accession>
<evidence type="ECO:0000259" key="8">
    <source>
        <dbReference type="SMART" id="SM00382"/>
    </source>
</evidence>
<comment type="similarity">
    <text evidence="2">Belongs to the AAA ATPase family. BCS1 subfamily.</text>
</comment>
<evidence type="ECO:0000256" key="2">
    <source>
        <dbReference type="ARBA" id="ARBA00007448"/>
    </source>
</evidence>
<dbReference type="SUPFAM" id="SSF52540">
    <property type="entry name" value="P-loop containing nucleoside triphosphate hydrolases"/>
    <property type="match status" value="1"/>
</dbReference>
<dbReference type="InterPro" id="IPR003593">
    <property type="entry name" value="AAA+_ATPase"/>
</dbReference>
<proteinExistence type="inferred from homology"/>
<feature type="signal peptide" evidence="7">
    <location>
        <begin position="1"/>
        <end position="20"/>
    </location>
</feature>
<dbReference type="SMART" id="SM00382">
    <property type="entry name" value="AAA"/>
    <property type="match status" value="1"/>
</dbReference>
<dbReference type="Pfam" id="PF25568">
    <property type="entry name" value="AAA_lid_At3g28540"/>
    <property type="match status" value="1"/>
</dbReference>
<dbReference type="GO" id="GO:0006950">
    <property type="term" value="P:response to stress"/>
    <property type="evidence" value="ECO:0007669"/>
    <property type="project" value="UniProtKB-ARBA"/>
</dbReference>
<keyword evidence="3" id="KW-0460">Magnesium</keyword>
<dbReference type="OrthoDB" id="10251412at2759"/>
<feature type="compositionally biased region" description="Polar residues" evidence="6">
    <location>
        <begin position="303"/>
        <end position="316"/>
    </location>
</feature>
<dbReference type="GO" id="GO:0016887">
    <property type="term" value="F:ATP hydrolysis activity"/>
    <property type="evidence" value="ECO:0007669"/>
    <property type="project" value="InterPro"/>
</dbReference>
<dbReference type="InterPro" id="IPR050747">
    <property type="entry name" value="Mitochondrial_chaperone_BCS1"/>
</dbReference>
<dbReference type="InterPro" id="IPR025753">
    <property type="entry name" value="AAA_N_dom"/>
</dbReference>
<dbReference type="CDD" id="cd19510">
    <property type="entry name" value="RecA-like_BCS1"/>
    <property type="match status" value="1"/>
</dbReference>
<dbReference type="Proteomes" id="UP000822688">
    <property type="component" value="Chromosome 1"/>
</dbReference>
<dbReference type="Gene3D" id="3.40.50.300">
    <property type="entry name" value="P-loop containing nucleotide triphosphate hydrolases"/>
    <property type="match status" value="1"/>
</dbReference>
<gene>
    <name evidence="9" type="ORF">KC19_1G289100</name>
</gene>
<dbReference type="InterPro" id="IPR058017">
    <property type="entry name" value="At3g28540-like_C"/>
</dbReference>
<dbReference type="Pfam" id="PF14363">
    <property type="entry name" value="AAA_assoc"/>
    <property type="match status" value="1"/>
</dbReference>
<evidence type="ECO:0000256" key="7">
    <source>
        <dbReference type="SAM" id="SignalP"/>
    </source>
</evidence>
<feature type="chain" id="PRO_5035775060" description="AAA+ ATPase domain-containing protein" evidence="7">
    <location>
        <begin position="21"/>
        <end position="456"/>
    </location>
</feature>
<dbReference type="PANTHER" id="PTHR23070">
    <property type="entry name" value="BCS1 AAA-TYPE ATPASE"/>
    <property type="match status" value="1"/>
</dbReference>
<dbReference type="InterPro" id="IPR027417">
    <property type="entry name" value="P-loop_NTPase"/>
</dbReference>
<protein>
    <recommendedName>
        <fullName evidence="8">AAA+ ATPase domain-containing protein</fullName>
    </recommendedName>
</protein>
<comment type="catalytic activity">
    <reaction evidence="4">
        <text>ATP + H2O = ADP + phosphate + H(+)</text>
        <dbReference type="Rhea" id="RHEA:13065"/>
        <dbReference type="ChEBI" id="CHEBI:15377"/>
        <dbReference type="ChEBI" id="CHEBI:15378"/>
        <dbReference type="ChEBI" id="CHEBI:30616"/>
        <dbReference type="ChEBI" id="CHEBI:43474"/>
        <dbReference type="ChEBI" id="CHEBI:456216"/>
    </reaction>
</comment>
<comment type="caution">
    <text evidence="9">The sequence shown here is derived from an EMBL/GenBank/DDBJ whole genome shotgun (WGS) entry which is preliminary data.</text>
</comment>